<dbReference type="Pfam" id="PF00232">
    <property type="entry name" value="Glyco_hydro_1"/>
    <property type="match status" value="1"/>
</dbReference>
<dbReference type="Gene3D" id="3.20.20.80">
    <property type="entry name" value="Glycosidases"/>
    <property type="match status" value="1"/>
</dbReference>
<dbReference type="PRINTS" id="PR00131">
    <property type="entry name" value="GLHYDRLASE1"/>
</dbReference>
<dbReference type="GO" id="GO:0005975">
    <property type="term" value="P:carbohydrate metabolic process"/>
    <property type="evidence" value="ECO:0007669"/>
    <property type="project" value="InterPro"/>
</dbReference>
<evidence type="ECO:0000256" key="2">
    <source>
        <dbReference type="ARBA" id="ARBA00022801"/>
    </source>
</evidence>
<keyword evidence="2 5" id="KW-0378">Hydrolase</keyword>
<organism evidence="5 6">
    <name type="scientific">Teladorsagia circumcincta</name>
    <name type="common">Brown stomach worm</name>
    <name type="synonym">Ostertagia circumcincta</name>
    <dbReference type="NCBI Taxonomy" id="45464"/>
    <lineage>
        <taxon>Eukaryota</taxon>
        <taxon>Metazoa</taxon>
        <taxon>Ecdysozoa</taxon>
        <taxon>Nematoda</taxon>
        <taxon>Chromadorea</taxon>
        <taxon>Rhabditida</taxon>
        <taxon>Rhabditina</taxon>
        <taxon>Rhabditomorpha</taxon>
        <taxon>Strongyloidea</taxon>
        <taxon>Trichostrongylidae</taxon>
        <taxon>Teladorsagia</taxon>
    </lineage>
</organism>
<name>A0A2G9U6F3_TELCI</name>
<gene>
    <name evidence="5" type="ORF">TELCIR_12461</name>
</gene>
<comment type="similarity">
    <text evidence="1 4">Belongs to the glycosyl hydrolase 1 family.</text>
</comment>
<dbReference type="SUPFAM" id="SSF51445">
    <property type="entry name" value="(Trans)glycosidases"/>
    <property type="match status" value="1"/>
</dbReference>
<dbReference type="EMBL" id="KZ348677">
    <property type="protein sequence ID" value="PIO65847.1"/>
    <property type="molecule type" value="Genomic_DNA"/>
</dbReference>
<dbReference type="PANTHER" id="PTHR10353:SF36">
    <property type="entry name" value="LP05116P"/>
    <property type="match status" value="1"/>
</dbReference>
<sequence length="261" mass="29845">MGITVGGRWCKTFSKDPQDIEAVRRALDWKFNWVVEPIFGNTDDYPESMKKDIQMIEKKDGLQLLPRFTKEEIRGSADFLGINYYLTEAVCHGEGPSILEKDARIDYTEGPWEKIAGEEMWLRYAPEGLSELLEYIKNTYNVPVLITENGCADFIGDEVAHIVVPISRCPSAILFQSRGIDPLDDDHRIRYIKGHIEAVKEALANGCNVIGYTVWSLMDNFEWHDGFAVRVDYDSPERKRSIKKSGEYLREFLGNVRGAQL</sequence>
<reference evidence="5 6" key="1">
    <citation type="submission" date="2015-09" db="EMBL/GenBank/DDBJ databases">
        <title>Draft genome of the parasitic nematode Teladorsagia circumcincta isolate WARC Sus (inbred).</title>
        <authorList>
            <person name="Mitreva M."/>
        </authorList>
    </citation>
    <scope>NUCLEOTIDE SEQUENCE [LARGE SCALE GENOMIC DNA]</scope>
    <source>
        <strain evidence="5 6">S</strain>
    </source>
</reference>
<dbReference type="GO" id="GO:0008422">
    <property type="term" value="F:beta-glucosidase activity"/>
    <property type="evidence" value="ECO:0007669"/>
    <property type="project" value="TreeGrafter"/>
</dbReference>
<accession>A0A2G9U6F3</accession>
<dbReference type="Proteomes" id="UP000230423">
    <property type="component" value="Unassembled WGS sequence"/>
</dbReference>
<evidence type="ECO:0000313" key="6">
    <source>
        <dbReference type="Proteomes" id="UP000230423"/>
    </source>
</evidence>
<evidence type="ECO:0000313" key="5">
    <source>
        <dbReference type="EMBL" id="PIO65847.1"/>
    </source>
</evidence>
<dbReference type="InterPro" id="IPR001360">
    <property type="entry name" value="Glyco_hydro_1"/>
</dbReference>
<dbReference type="AlphaFoldDB" id="A0A2G9U6F3"/>
<evidence type="ECO:0000256" key="3">
    <source>
        <dbReference type="ARBA" id="ARBA00023295"/>
    </source>
</evidence>
<evidence type="ECO:0000256" key="4">
    <source>
        <dbReference type="RuleBase" id="RU003690"/>
    </source>
</evidence>
<keyword evidence="3" id="KW-0326">Glycosidase</keyword>
<dbReference type="InterPro" id="IPR017853">
    <property type="entry name" value="GH"/>
</dbReference>
<dbReference type="PANTHER" id="PTHR10353">
    <property type="entry name" value="GLYCOSYL HYDROLASE"/>
    <property type="match status" value="1"/>
</dbReference>
<dbReference type="OrthoDB" id="65569at2759"/>
<evidence type="ECO:0000256" key="1">
    <source>
        <dbReference type="ARBA" id="ARBA00010838"/>
    </source>
</evidence>
<proteinExistence type="inferred from homology"/>
<protein>
    <submittedName>
        <fullName evidence="5">Glycosyl hydrolase, family 1</fullName>
    </submittedName>
</protein>
<keyword evidence="6" id="KW-1185">Reference proteome</keyword>